<dbReference type="CTD" id="9807775"/>
<dbReference type="AlphaFoldDB" id="A0A6A5G2C6"/>
<evidence type="ECO:0000256" key="3">
    <source>
        <dbReference type="ARBA" id="ARBA00023128"/>
    </source>
</evidence>
<proteinExistence type="predicted"/>
<name>A0A6A5G2C6_CAERE</name>
<dbReference type="GO" id="GO:0005739">
    <property type="term" value="C:mitochondrion"/>
    <property type="evidence" value="ECO:0007669"/>
    <property type="project" value="UniProtKB-SubCell"/>
</dbReference>
<evidence type="ECO:0000259" key="4">
    <source>
        <dbReference type="Pfam" id="PF00675"/>
    </source>
</evidence>
<dbReference type="Gene3D" id="3.30.830.10">
    <property type="entry name" value="Metalloenzyme, LuxS/M16 peptidase-like"/>
    <property type="match status" value="1"/>
</dbReference>
<evidence type="ECO:0000256" key="2">
    <source>
        <dbReference type="ARBA" id="ARBA00022946"/>
    </source>
</evidence>
<dbReference type="PANTHER" id="PTHR11851:SF226">
    <property type="entry name" value="CYTOCHROME B-C1 COMPLEX SUBUNIT 2, MITOCHONDRIAL"/>
    <property type="match status" value="1"/>
</dbReference>
<comment type="subcellular location">
    <subcellularLocation>
        <location evidence="1">Mitochondrion</location>
    </subcellularLocation>
</comment>
<dbReference type="GO" id="GO:0016020">
    <property type="term" value="C:membrane"/>
    <property type="evidence" value="ECO:0007669"/>
    <property type="project" value="UniProtKB-ARBA"/>
</dbReference>
<comment type="caution">
    <text evidence="5">The sequence shown here is derived from an EMBL/GenBank/DDBJ whole genome shotgun (WGS) entry which is preliminary data.</text>
</comment>
<dbReference type="RefSeq" id="XP_053579964.1">
    <property type="nucleotide sequence ID" value="XM_053736398.1"/>
</dbReference>
<protein>
    <recommendedName>
        <fullName evidence="4">Peptidase M16 N-terminal domain-containing protein</fullName>
    </recommendedName>
</protein>
<dbReference type="PANTHER" id="PTHR11851">
    <property type="entry name" value="METALLOPROTEASE"/>
    <property type="match status" value="1"/>
</dbReference>
<evidence type="ECO:0000313" key="6">
    <source>
        <dbReference type="Proteomes" id="UP000483820"/>
    </source>
</evidence>
<dbReference type="Pfam" id="PF00675">
    <property type="entry name" value="Peptidase_M16"/>
    <property type="match status" value="1"/>
</dbReference>
<accession>A0A6A5G2C6</accession>
<dbReference type="InterPro" id="IPR050361">
    <property type="entry name" value="MPP/UQCRC_Complex"/>
</dbReference>
<keyword evidence="2" id="KW-0809">Transit peptide</keyword>
<dbReference type="KEGG" id="crq:GCK72_025577"/>
<organism evidence="5 6">
    <name type="scientific">Caenorhabditis remanei</name>
    <name type="common">Caenorhabditis vulgaris</name>
    <dbReference type="NCBI Taxonomy" id="31234"/>
    <lineage>
        <taxon>Eukaryota</taxon>
        <taxon>Metazoa</taxon>
        <taxon>Ecdysozoa</taxon>
        <taxon>Nematoda</taxon>
        <taxon>Chromadorea</taxon>
        <taxon>Rhabditida</taxon>
        <taxon>Rhabditina</taxon>
        <taxon>Rhabditomorpha</taxon>
        <taxon>Rhabditoidea</taxon>
        <taxon>Rhabditidae</taxon>
        <taxon>Peloderinae</taxon>
        <taxon>Caenorhabditis</taxon>
    </lineage>
</organism>
<keyword evidence="3" id="KW-0496">Mitochondrion</keyword>
<sequence length="255" mass="27147">MLSRNVVAVRGAHKAASSATASKPVEKVTKLGNGLTVGTIDSKKPLTQLVLAFRAGSRYEQANQAGLSHTIRNFVGRDSKNHFGTAIVWSAANYGGVVKSFTSRDLFGVSLTVPRDSTSYALHVLAQAAANPGFKPWEVADVLPTMRADNGFRTAYDYVVDLIHKAAYRNGGLGNSIYAPCSTIGSVSAQTLSEFAEKHFVTGNAVLFATNAAHEDLVLFGDNYSPIRNGSAVSPSSSAYKVCFMKKIYLFSGVG</sequence>
<dbReference type="GO" id="GO:0046872">
    <property type="term" value="F:metal ion binding"/>
    <property type="evidence" value="ECO:0007669"/>
    <property type="project" value="InterPro"/>
</dbReference>
<dbReference type="FunFam" id="3.30.830.10:FF:000021">
    <property type="entry name" value="Cytochrome b-c1 complex subunit 2"/>
    <property type="match status" value="1"/>
</dbReference>
<dbReference type="InterPro" id="IPR011765">
    <property type="entry name" value="Pept_M16_N"/>
</dbReference>
<dbReference type="SUPFAM" id="SSF63411">
    <property type="entry name" value="LuxS/MPP-like metallohydrolase"/>
    <property type="match status" value="1"/>
</dbReference>
<dbReference type="GeneID" id="9807775"/>
<dbReference type="EMBL" id="WUAV01000006">
    <property type="protein sequence ID" value="KAF1749110.1"/>
    <property type="molecule type" value="Genomic_DNA"/>
</dbReference>
<dbReference type="InterPro" id="IPR011249">
    <property type="entry name" value="Metalloenz_LuxS/M16"/>
</dbReference>
<gene>
    <name evidence="5" type="ORF">GCK72_025577</name>
</gene>
<evidence type="ECO:0000313" key="5">
    <source>
        <dbReference type="EMBL" id="KAF1749110.1"/>
    </source>
</evidence>
<evidence type="ECO:0000256" key="1">
    <source>
        <dbReference type="ARBA" id="ARBA00004173"/>
    </source>
</evidence>
<feature type="domain" description="Peptidase M16 N-terminal" evidence="4">
    <location>
        <begin position="43"/>
        <end position="180"/>
    </location>
</feature>
<dbReference type="Proteomes" id="UP000483820">
    <property type="component" value="Chromosome X"/>
</dbReference>
<reference evidence="5 6" key="1">
    <citation type="submission" date="2019-12" db="EMBL/GenBank/DDBJ databases">
        <title>Chromosome-level assembly of the Caenorhabditis remanei genome.</title>
        <authorList>
            <person name="Teterina A.A."/>
            <person name="Willis J.H."/>
            <person name="Phillips P.C."/>
        </authorList>
    </citation>
    <scope>NUCLEOTIDE SEQUENCE [LARGE SCALE GENOMIC DNA]</scope>
    <source>
        <strain evidence="5 6">PX506</strain>
        <tissue evidence="5">Whole organism</tissue>
    </source>
</reference>